<dbReference type="Pfam" id="PF25954">
    <property type="entry name" value="Beta-barrel_RND_2"/>
    <property type="match status" value="1"/>
</dbReference>
<feature type="domain" description="CusB-like beta-barrel" evidence="4">
    <location>
        <begin position="263"/>
        <end position="334"/>
    </location>
</feature>
<evidence type="ECO:0000256" key="3">
    <source>
        <dbReference type="SAM" id="Phobius"/>
    </source>
</evidence>
<dbReference type="Pfam" id="PF25967">
    <property type="entry name" value="RND-MFP_C"/>
    <property type="match status" value="1"/>
</dbReference>
<feature type="domain" description="Multidrug resistance protein MdtA-like C-terminal permuted SH3" evidence="5">
    <location>
        <begin position="342"/>
        <end position="399"/>
    </location>
</feature>
<feature type="coiled-coil region" evidence="2">
    <location>
        <begin position="149"/>
        <end position="221"/>
    </location>
</feature>
<dbReference type="InterPro" id="IPR058792">
    <property type="entry name" value="Beta-barrel_RND_2"/>
</dbReference>
<sequence>MNNEAPKPDWAMSRRERDVAERIAAGRAPKKRRRWPWIVLVLALIGGAGGWLVQSGTLEEMQAAREAAEAQAQAEAEARAARAAIVQLAAFEVTEVAPVTLTETLRITGSLSPVRRAHLSSEVSARVDTVAVRAGDAVAQGDLLVKFDAEALDSQLDQTRANAEATRVQLEQARTDFERTQNLVERGLQPQNTLDRARSTLDQLTATLAAQETLVANAERARDRATVIAPFDGVISDRAVDPGQFAATGTPLVTLVDLAALEVEATAPVAYAPVLTPGLAVDIRVEGFGDRLFRGRVERLSPVAIEGSRMLPVFVSLENVTGELRGGMFASGQIVLEEHEGAIGLPVGALRRDAEGAHVLVIEADTAMRRAVEPGRTWDSGALVEIISGLEPGDVVVTEPMPALRPGDKVELLEGGQ</sequence>
<dbReference type="EMBL" id="BMGI01000001">
    <property type="protein sequence ID" value="GGD26988.1"/>
    <property type="molecule type" value="Genomic_DNA"/>
</dbReference>
<dbReference type="Gene3D" id="2.40.420.20">
    <property type="match status" value="1"/>
</dbReference>
<evidence type="ECO:0000313" key="7">
    <source>
        <dbReference type="EMBL" id="GGD26988.1"/>
    </source>
</evidence>
<dbReference type="Pfam" id="PF25973">
    <property type="entry name" value="BSH_CzcB"/>
    <property type="match status" value="1"/>
</dbReference>
<proteinExistence type="inferred from homology"/>
<name>A0ABQ1QI40_9RHOB</name>
<dbReference type="InterPro" id="IPR058627">
    <property type="entry name" value="MdtA-like_C"/>
</dbReference>
<keyword evidence="8" id="KW-1185">Reference proteome</keyword>
<feature type="transmembrane region" description="Helical" evidence="3">
    <location>
        <begin position="35"/>
        <end position="53"/>
    </location>
</feature>
<keyword evidence="2" id="KW-0175">Coiled coil</keyword>
<evidence type="ECO:0000256" key="2">
    <source>
        <dbReference type="SAM" id="Coils"/>
    </source>
</evidence>
<accession>A0ABQ1QI40</accession>
<dbReference type="RefSeq" id="WP_188526412.1">
    <property type="nucleotide sequence ID" value="NZ_BMGI01000001.1"/>
</dbReference>
<evidence type="ECO:0000259" key="5">
    <source>
        <dbReference type="Pfam" id="PF25967"/>
    </source>
</evidence>
<dbReference type="InterPro" id="IPR006143">
    <property type="entry name" value="RND_pump_MFP"/>
</dbReference>
<dbReference type="Gene3D" id="1.10.287.470">
    <property type="entry name" value="Helix hairpin bin"/>
    <property type="match status" value="1"/>
</dbReference>
<keyword evidence="3" id="KW-0812">Transmembrane</keyword>
<dbReference type="InterPro" id="IPR058647">
    <property type="entry name" value="BSH_CzcB-like"/>
</dbReference>
<gene>
    <name evidence="7" type="primary">nolF</name>
    <name evidence="7" type="ORF">GCM10011358_09160</name>
</gene>
<dbReference type="PANTHER" id="PTHR30469">
    <property type="entry name" value="MULTIDRUG RESISTANCE PROTEIN MDTA"/>
    <property type="match status" value="1"/>
</dbReference>
<reference evidence="8" key="1">
    <citation type="journal article" date="2019" name="Int. J. Syst. Evol. Microbiol.">
        <title>The Global Catalogue of Microorganisms (GCM) 10K type strain sequencing project: providing services to taxonomists for standard genome sequencing and annotation.</title>
        <authorList>
            <consortium name="The Broad Institute Genomics Platform"/>
            <consortium name="The Broad Institute Genome Sequencing Center for Infectious Disease"/>
            <person name="Wu L."/>
            <person name="Ma J."/>
        </authorList>
    </citation>
    <scope>NUCLEOTIDE SEQUENCE [LARGE SCALE GENOMIC DNA]</scope>
    <source>
        <strain evidence="8">CGMCC 1.12922</strain>
    </source>
</reference>
<dbReference type="SUPFAM" id="SSF111369">
    <property type="entry name" value="HlyD-like secretion proteins"/>
    <property type="match status" value="1"/>
</dbReference>
<keyword evidence="3" id="KW-1133">Transmembrane helix</keyword>
<evidence type="ECO:0000259" key="6">
    <source>
        <dbReference type="Pfam" id="PF25973"/>
    </source>
</evidence>
<comment type="similarity">
    <text evidence="1">Belongs to the membrane fusion protein (MFP) (TC 8.A.1) family.</text>
</comment>
<evidence type="ECO:0000256" key="1">
    <source>
        <dbReference type="ARBA" id="ARBA00009477"/>
    </source>
</evidence>
<dbReference type="Gene3D" id="2.40.50.100">
    <property type="match status" value="1"/>
</dbReference>
<evidence type="ECO:0000313" key="8">
    <source>
        <dbReference type="Proteomes" id="UP000617355"/>
    </source>
</evidence>
<comment type="caution">
    <text evidence="7">The sequence shown here is derived from an EMBL/GenBank/DDBJ whole genome shotgun (WGS) entry which is preliminary data.</text>
</comment>
<protein>
    <submittedName>
        <fullName evidence="7">RND transporter</fullName>
    </submittedName>
</protein>
<dbReference type="NCBIfam" id="TIGR01730">
    <property type="entry name" value="RND_mfp"/>
    <property type="match status" value="1"/>
</dbReference>
<feature type="domain" description="CzcB-like barrel-sandwich hybrid" evidence="6">
    <location>
        <begin position="116"/>
        <end position="257"/>
    </location>
</feature>
<dbReference type="Proteomes" id="UP000617355">
    <property type="component" value="Unassembled WGS sequence"/>
</dbReference>
<dbReference type="Gene3D" id="2.40.30.170">
    <property type="match status" value="1"/>
</dbReference>
<keyword evidence="3" id="KW-0472">Membrane</keyword>
<evidence type="ECO:0000259" key="4">
    <source>
        <dbReference type="Pfam" id="PF25954"/>
    </source>
</evidence>
<organism evidence="7 8">
    <name type="scientific">Sinisalibacter lacisalsi</name>
    <dbReference type="NCBI Taxonomy" id="1526570"/>
    <lineage>
        <taxon>Bacteria</taxon>
        <taxon>Pseudomonadati</taxon>
        <taxon>Pseudomonadota</taxon>
        <taxon>Alphaproteobacteria</taxon>
        <taxon>Rhodobacterales</taxon>
        <taxon>Roseobacteraceae</taxon>
        <taxon>Sinisalibacter</taxon>
    </lineage>
</organism>